<dbReference type="Gene3D" id="3.40.630.10">
    <property type="entry name" value="Zn peptidases"/>
    <property type="match status" value="1"/>
</dbReference>
<protein>
    <submittedName>
        <fullName evidence="11">Carboxypeptidase A2</fullName>
    </submittedName>
</protein>
<keyword evidence="9" id="KW-1133">Transmembrane helix</keyword>
<evidence type="ECO:0000256" key="3">
    <source>
        <dbReference type="ARBA" id="ARBA00022670"/>
    </source>
</evidence>
<feature type="compositionally biased region" description="Basic and acidic residues" evidence="8">
    <location>
        <begin position="605"/>
        <end position="615"/>
    </location>
</feature>
<evidence type="ECO:0000256" key="4">
    <source>
        <dbReference type="ARBA" id="ARBA00022801"/>
    </source>
</evidence>
<keyword evidence="9" id="KW-0812">Transmembrane</keyword>
<dbReference type="InterPro" id="IPR000834">
    <property type="entry name" value="Peptidase_M14"/>
</dbReference>
<dbReference type="GO" id="GO:0004181">
    <property type="term" value="F:metallocarboxypeptidase activity"/>
    <property type="evidence" value="ECO:0007669"/>
    <property type="project" value="InterPro"/>
</dbReference>
<dbReference type="OrthoDB" id="2924818at2759"/>
<keyword evidence="11" id="KW-0121">Carboxypeptidase</keyword>
<evidence type="ECO:0000313" key="12">
    <source>
        <dbReference type="Proteomes" id="UP000241890"/>
    </source>
</evidence>
<dbReference type="GO" id="GO:0008270">
    <property type="term" value="F:zinc ion binding"/>
    <property type="evidence" value="ECO:0007669"/>
    <property type="project" value="InterPro"/>
</dbReference>
<dbReference type="SUPFAM" id="SSF53187">
    <property type="entry name" value="Zn-dependent exopeptidases"/>
    <property type="match status" value="1"/>
</dbReference>
<dbReference type="PANTHER" id="PTHR11705:SF143">
    <property type="entry name" value="SLL0236 PROTEIN"/>
    <property type="match status" value="1"/>
</dbReference>
<keyword evidence="5" id="KW-0862">Zinc</keyword>
<accession>A0A2R5G1Y8</accession>
<dbReference type="PANTHER" id="PTHR11705">
    <property type="entry name" value="PROTEASE FAMILY M14 CARBOXYPEPTIDASE A,B"/>
    <property type="match status" value="1"/>
</dbReference>
<evidence type="ECO:0000256" key="2">
    <source>
        <dbReference type="ARBA" id="ARBA00005988"/>
    </source>
</evidence>
<evidence type="ECO:0000256" key="8">
    <source>
        <dbReference type="SAM" id="MobiDB-lite"/>
    </source>
</evidence>
<feature type="region of interest" description="Disordered" evidence="8">
    <location>
        <begin position="468"/>
        <end position="649"/>
    </location>
</feature>
<dbReference type="InParanoid" id="A0A2R5G1Y8"/>
<evidence type="ECO:0000256" key="1">
    <source>
        <dbReference type="ARBA" id="ARBA00001947"/>
    </source>
</evidence>
<dbReference type="EMBL" id="BEYU01000010">
    <property type="protein sequence ID" value="GBG25020.1"/>
    <property type="molecule type" value="Genomic_DNA"/>
</dbReference>
<comment type="caution">
    <text evidence="7">Lacks conserved residue(s) required for the propagation of feature annotation.</text>
</comment>
<dbReference type="SMART" id="SM00631">
    <property type="entry name" value="Zn_pept"/>
    <property type="match status" value="1"/>
</dbReference>
<evidence type="ECO:0000256" key="5">
    <source>
        <dbReference type="ARBA" id="ARBA00022833"/>
    </source>
</evidence>
<name>A0A2R5G1Y8_9STRA</name>
<dbReference type="InterPro" id="IPR036568">
    <property type="entry name" value="GGCT-like_sf"/>
</dbReference>
<dbReference type="SUPFAM" id="SSF110857">
    <property type="entry name" value="Gamma-glutamyl cyclotransferase-like"/>
    <property type="match status" value="1"/>
</dbReference>
<dbReference type="InterPro" id="IPR013024">
    <property type="entry name" value="GGCT-like"/>
</dbReference>
<evidence type="ECO:0000256" key="7">
    <source>
        <dbReference type="PROSITE-ProRule" id="PRU01379"/>
    </source>
</evidence>
<reference evidence="11 12" key="1">
    <citation type="submission" date="2017-12" db="EMBL/GenBank/DDBJ databases">
        <title>Sequencing, de novo assembly and annotation of complete genome of a new Thraustochytrid species, strain FCC1311.</title>
        <authorList>
            <person name="Sedici K."/>
            <person name="Godart F."/>
            <person name="Aiese Cigliano R."/>
            <person name="Sanseverino W."/>
            <person name="Barakat M."/>
            <person name="Ortet P."/>
            <person name="Marechal E."/>
            <person name="Cagnac O."/>
            <person name="Amato A."/>
        </authorList>
    </citation>
    <scope>NUCLEOTIDE SEQUENCE [LARGE SCALE GENOMIC DNA]</scope>
</reference>
<comment type="caution">
    <text evidence="11">The sequence shown here is derived from an EMBL/GenBank/DDBJ whole genome shotgun (WGS) entry which is preliminary data.</text>
</comment>
<dbReference type="Pfam" id="PF00246">
    <property type="entry name" value="Peptidase_M14"/>
    <property type="match status" value="1"/>
</dbReference>
<proteinExistence type="inferred from homology"/>
<feature type="compositionally biased region" description="Acidic residues" evidence="8">
    <location>
        <begin position="84"/>
        <end position="120"/>
    </location>
</feature>
<feature type="compositionally biased region" description="Basic and acidic residues" evidence="8">
    <location>
        <begin position="475"/>
        <end position="485"/>
    </location>
</feature>
<dbReference type="Gene3D" id="3.10.490.10">
    <property type="entry name" value="Gamma-glutamyl cyclotransferase-like"/>
    <property type="match status" value="1"/>
</dbReference>
<dbReference type="GO" id="GO:0005615">
    <property type="term" value="C:extracellular space"/>
    <property type="evidence" value="ECO:0007669"/>
    <property type="project" value="TreeGrafter"/>
</dbReference>
<dbReference type="GO" id="GO:0006508">
    <property type="term" value="P:proteolysis"/>
    <property type="evidence" value="ECO:0007669"/>
    <property type="project" value="UniProtKB-KW"/>
</dbReference>
<feature type="compositionally biased region" description="Acidic residues" evidence="8">
    <location>
        <begin position="486"/>
        <end position="589"/>
    </location>
</feature>
<evidence type="ECO:0000313" key="11">
    <source>
        <dbReference type="EMBL" id="GBG25020.1"/>
    </source>
</evidence>
<keyword evidence="12" id="KW-1185">Reference proteome</keyword>
<organism evidence="11 12">
    <name type="scientific">Hondaea fermentalgiana</name>
    <dbReference type="NCBI Taxonomy" id="2315210"/>
    <lineage>
        <taxon>Eukaryota</taxon>
        <taxon>Sar</taxon>
        <taxon>Stramenopiles</taxon>
        <taxon>Bigyra</taxon>
        <taxon>Labyrinthulomycetes</taxon>
        <taxon>Thraustochytrida</taxon>
        <taxon>Thraustochytriidae</taxon>
        <taxon>Hondaea</taxon>
    </lineage>
</organism>
<dbReference type="CDD" id="cd06661">
    <property type="entry name" value="GGCT_like"/>
    <property type="match status" value="1"/>
</dbReference>
<feature type="compositionally biased region" description="Low complexity" evidence="8">
    <location>
        <begin position="627"/>
        <end position="640"/>
    </location>
</feature>
<dbReference type="Pfam" id="PF13772">
    <property type="entry name" value="AIG2_2"/>
    <property type="match status" value="1"/>
</dbReference>
<keyword evidence="9" id="KW-0472">Membrane</keyword>
<gene>
    <name evidence="11" type="ORF">FCC1311_012372</name>
</gene>
<keyword evidence="3" id="KW-0645">Protease</keyword>
<evidence type="ECO:0000259" key="10">
    <source>
        <dbReference type="PROSITE" id="PS52035"/>
    </source>
</evidence>
<dbReference type="PROSITE" id="PS52035">
    <property type="entry name" value="PEPTIDASE_M14"/>
    <property type="match status" value="1"/>
</dbReference>
<comment type="cofactor">
    <cofactor evidence="1">
        <name>Zn(2+)</name>
        <dbReference type="ChEBI" id="CHEBI:29105"/>
    </cofactor>
</comment>
<feature type="transmembrane region" description="Helical" evidence="9">
    <location>
        <begin position="36"/>
        <end position="54"/>
    </location>
</feature>
<comment type="similarity">
    <text evidence="2 7">Belongs to the peptidase M14 family.</text>
</comment>
<feature type="region of interest" description="Disordered" evidence="8">
    <location>
        <begin position="75"/>
        <end position="149"/>
    </location>
</feature>
<feature type="domain" description="Peptidase M14" evidence="10">
    <location>
        <begin position="160"/>
        <end position="438"/>
    </location>
</feature>
<evidence type="ECO:0000256" key="6">
    <source>
        <dbReference type="ARBA" id="ARBA00023049"/>
    </source>
</evidence>
<sequence>MAGDAFSRFKTQVLIFFSVKVRKHFDTSTPAGKTRLLYFVGIVALLLFAAVTFSDAGMDGDLVMADEGGSFGMSASGGAIGGFDDGDDDAENGDEDSDEGGGNVDEDDEDEEEEEDDDDERGGRGGSSGDDDDESAAAELRAEQQARQSEMRTGFADFFKGFRQEGEVRSFLQSYADKYRDVGIISTQSIGQTYEKRSLDVYVLGKGDRHVVLLGSEHGSEWSVPMYLSYLVSRFTLLYGLNEDVTSVLNSLKLHVIPVLNPDGMTYTSKSKSHDARNYMKNRAPIRRHSSSKGVDFREDWGSFSQLETKAVREYVDSLKGSGLEAFVAVQCCAGLVTRPLNTTCIKGSALAEQAQVAQRMAEKMGSTKTYSAVTQSKPSKHSKVHLDDVAMSWAQNKLGISLSYTMSVAKPLPPPGKKVKKSKSSDKKAILVPEEDIVGDSKSVAQGVVALAKHLVGEFRRPAAFCDGTDDDHAEGGDHSFGDEEKGEDAVGDDEEEEEEEEVEGDERGEEDEEDEEPMDADEEEEGEGEDDEGGDEGDQDEASADVDEDEEEAEDGPDADDEGDAAVDEDQEDDQDQEEDSEDSEDESAAHDHLRGSAQGAELSEKDRREYEMSMRFAQTDTTSKKSSSSSSSSWSSSHAQPQGASFENAESDLAKALRFARGGVSDKVLQNDDEHFLYFAYGPDMLFDVLYASGITSAIKAGTAKLDGFVMDYTYYSKRKWKSGVADLVPTDRGEVRGVVYRVDRAQREMLDRHNLASGEGSPLQVRKVNVRDDSGRVLTCITYKVTTLTAREDNLHPFKRFRPSRQYRNCIIKGAKQQGFPEDYIDRRLRSIQAMASDKPGAAVSHRNYQIGSICDHSTPAR</sequence>
<dbReference type="Proteomes" id="UP000241890">
    <property type="component" value="Unassembled WGS sequence"/>
</dbReference>
<dbReference type="AlphaFoldDB" id="A0A2R5G1Y8"/>
<feature type="compositionally biased region" description="Low complexity" evidence="8">
    <location>
        <begin position="137"/>
        <end position="148"/>
    </location>
</feature>
<keyword evidence="6" id="KW-0482">Metalloprotease</keyword>
<keyword evidence="4" id="KW-0378">Hydrolase</keyword>
<evidence type="ECO:0000256" key="9">
    <source>
        <dbReference type="SAM" id="Phobius"/>
    </source>
</evidence>